<proteinExistence type="predicted"/>
<dbReference type="InterPro" id="IPR051948">
    <property type="entry name" value="Hsp70_co-chaperone_J-domain"/>
</dbReference>
<comment type="subunit">
    <text evidence="5">Interacts with HSPA5/BiP; interaction is direct. Interacts with ERN1/IRE1 (via the luminal region). Interacts with DERL1.</text>
</comment>
<evidence type="ECO:0000256" key="3">
    <source>
        <dbReference type="ARBA" id="ARBA00041533"/>
    </source>
</evidence>
<dbReference type="GO" id="GO:0051787">
    <property type="term" value="F:misfolded protein binding"/>
    <property type="evidence" value="ECO:0007669"/>
    <property type="project" value="TreeGrafter"/>
</dbReference>
<reference evidence="7" key="2">
    <citation type="submission" date="2025-09" db="UniProtKB">
        <authorList>
            <consortium name="Ensembl"/>
        </authorList>
    </citation>
    <scope>IDENTIFICATION</scope>
</reference>
<organism evidence="7 8">
    <name type="scientific">Monopterus albus</name>
    <name type="common">Swamp eel</name>
    <dbReference type="NCBI Taxonomy" id="43700"/>
    <lineage>
        <taxon>Eukaryota</taxon>
        <taxon>Metazoa</taxon>
        <taxon>Chordata</taxon>
        <taxon>Craniata</taxon>
        <taxon>Vertebrata</taxon>
        <taxon>Euteleostomi</taxon>
        <taxon>Actinopterygii</taxon>
        <taxon>Neopterygii</taxon>
        <taxon>Teleostei</taxon>
        <taxon>Neoteleostei</taxon>
        <taxon>Acanthomorphata</taxon>
        <taxon>Anabantaria</taxon>
        <taxon>Synbranchiformes</taxon>
        <taxon>Synbranchidae</taxon>
        <taxon>Monopterus</taxon>
    </lineage>
</organism>
<dbReference type="PROSITE" id="PS50076">
    <property type="entry name" value="DNAJ_2"/>
    <property type="match status" value="1"/>
</dbReference>
<dbReference type="PRINTS" id="PR00625">
    <property type="entry name" value="JDOMAIN"/>
</dbReference>
<dbReference type="GO" id="GO:0051087">
    <property type="term" value="F:protein-folding chaperone binding"/>
    <property type="evidence" value="ECO:0007669"/>
    <property type="project" value="TreeGrafter"/>
</dbReference>
<sequence>MKTSRSYYDTLNVEPTATDSQIKKAFRKLAMKYHPDKNKSTDQSKKSALLFTQRTDKVIISCNSLLVFVCSGSSVNS</sequence>
<keyword evidence="8" id="KW-1185">Reference proteome</keyword>
<evidence type="ECO:0000313" key="8">
    <source>
        <dbReference type="Proteomes" id="UP000261600"/>
    </source>
</evidence>
<comment type="function">
    <text evidence="4">Co-chaperone for Hsp70 protein HSPA5/BiP that acts as a key repressor of the ERN1/IRE1-mediated unfolded protein response (UPR). J domain-containing co-chaperones stimulate the ATPase activity of Hsp70 proteins and are required for efficient substrate recognition by Hsp70 proteins. In the unstressed endoplasmic reticulum, interacts with the luminal region of ERN1/IRE1 and selectively recruits HSPA5/BiP: HSPA5/BiP disrupts the dimerization of the active ERN1/IRE1 luminal region, thereby inactivating ERN1/IRE1. Also involved in endoplasmic reticulum-associated degradation (ERAD) of misfolded proteins. Required for survival of B-cell progenitors and normal antibody production.</text>
</comment>
<dbReference type="Proteomes" id="UP000261600">
    <property type="component" value="Unplaced"/>
</dbReference>
<evidence type="ECO:0000259" key="6">
    <source>
        <dbReference type="PROSITE" id="PS50076"/>
    </source>
</evidence>
<dbReference type="CDD" id="cd06257">
    <property type="entry name" value="DnaJ"/>
    <property type="match status" value="1"/>
</dbReference>
<dbReference type="SMART" id="SM00271">
    <property type="entry name" value="DnaJ"/>
    <property type="match status" value="1"/>
</dbReference>
<reference evidence="7" key="1">
    <citation type="submission" date="2025-08" db="UniProtKB">
        <authorList>
            <consortium name="Ensembl"/>
        </authorList>
    </citation>
    <scope>IDENTIFICATION</scope>
</reference>
<dbReference type="Ensembl" id="ENSMALT00000024002.1">
    <property type="protein sequence ID" value="ENSMALP00000023553.1"/>
    <property type="gene ID" value="ENSMALG00000016427.1"/>
</dbReference>
<evidence type="ECO:0000256" key="1">
    <source>
        <dbReference type="ARBA" id="ARBA00023186"/>
    </source>
</evidence>
<dbReference type="SUPFAM" id="SSF46565">
    <property type="entry name" value="Chaperone J-domain"/>
    <property type="match status" value="1"/>
</dbReference>
<dbReference type="STRING" id="43700.ENSMALP00000023553"/>
<evidence type="ECO:0000256" key="2">
    <source>
        <dbReference type="ARBA" id="ARBA00040158"/>
    </source>
</evidence>
<dbReference type="AlphaFoldDB" id="A0A3Q3JSK1"/>
<dbReference type="Pfam" id="PF00226">
    <property type="entry name" value="DnaJ"/>
    <property type="match status" value="1"/>
</dbReference>
<dbReference type="GO" id="GO:0005783">
    <property type="term" value="C:endoplasmic reticulum"/>
    <property type="evidence" value="ECO:0007669"/>
    <property type="project" value="TreeGrafter"/>
</dbReference>
<name>A0A3Q3JSK1_MONAL</name>
<dbReference type="InterPro" id="IPR001623">
    <property type="entry name" value="DnaJ_domain"/>
</dbReference>
<protein>
    <recommendedName>
        <fullName evidence="2">DnaJ homolog subfamily B member 9</fullName>
    </recommendedName>
    <alternativeName>
        <fullName evidence="3">Endoplasmic reticulum DNA J domain-containing protein 4</fullName>
    </alternativeName>
</protein>
<dbReference type="PANTHER" id="PTHR44360">
    <property type="entry name" value="DNAJ HOMOLOG SUBFAMILY B MEMBER 9"/>
    <property type="match status" value="1"/>
</dbReference>
<evidence type="ECO:0000256" key="4">
    <source>
        <dbReference type="ARBA" id="ARBA00045428"/>
    </source>
</evidence>
<accession>A0A3Q3JSK1</accession>
<evidence type="ECO:0000256" key="5">
    <source>
        <dbReference type="ARBA" id="ARBA00046365"/>
    </source>
</evidence>
<keyword evidence="1" id="KW-0143">Chaperone</keyword>
<dbReference type="GO" id="GO:0036503">
    <property type="term" value="P:ERAD pathway"/>
    <property type="evidence" value="ECO:0007669"/>
    <property type="project" value="TreeGrafter"/>
</dbReference>
<dbReference type="Gene3D" id="1.10.287.110">
    <property type="entry name" value="DnaJ domain"/>
    <property type="match status" value="1"/>
</dbReference>
<feature type="domain" description="J" evidence="6">
    <location>
        <begin position="6"/>
        <end position="57"/>
    </location>
</feature>
<dbReference type="PANTHER" id="PTHR44360:SF1">
    <property type="entry name" value="DNAJ HOMOLOG SUBFAMILY B MEMBER 9"/>
    <property type="match status" value="1"/>
</dbReference>
<dbReference type="InterPro" id="IPR036869">
    <property type="entry name" value="J_dom_sf"/>
</dbReference>
<evidence type="ECO:0000313" key="7">
    <source>
        <dbReference type="Ensembl" id="ENSMALP00000023553.1"/>
    </source>
</evidence>